<evidence type="ECO:0000313" key="3">
    <source>
        <dbReference type="Proteomes" id="UP000799753"/>
    </source>
</evidence>
<feature type="transmembrane region" description="Helical" evidence="1">
    <location>
        <begin position="117"/>
        <end position="137"/>
    </location>
</feature>
<keyword evidence="1" id="KW-0812">Transmembrane</keyword>
<gene>
    <name evidence="2" type="ORF">P280DRAFT_496264</name>
</gene>
<dbReference type="EMBL" id="MU006779">
    <property type="protein sequence ID" value="KAF2643678.1"/>
    <property type="molecule type" value="Genomic_DNA"/>
</dbReference>
<dbReference type="AlphaFoldDB" id="A0A6A6SB84"/>
<sequence>MERRAAPGMRFIACCDLHSTWAALKPIRSYDDLESGISTLTLTPFDSVRPTLQRQTSLPPKRYPRVLRHLRYTFLTVYRRLFTAVFIANMIPLFIILHPFQGNNTNRINPNTLATAASTNLLVAILIRQDIIVNAIFRTAWLVPWQLPLRIRRVVARCYCYGGIHSGAAIAGTAWWTAFSILLTLNFVKDGLFTMPIVVTTFAILGLLVAILVLAYPSLRERWHNTFELTHRFLGWASILLFWIQLILLTSHETNTGSSSAHNTIMHALLHTPTFWNLSIITLLLAYPWLRLRKWEFTPEVLSQHAIRLRFTNPVHKFSCLSISKDPLREWHPFATFPSTLTPNKTGENSLIISSAGDWTHSIISLAQTLQNRTTHLPTTSETPEKHTETPKMSFYIKGHPRSGVLSLSCLFPRAILLTTGSGIGPALSSLLDRPPAQSIRLVWSTRSPIKTYGYELYRQVLETDPEAVIIDTDQMGRPDLVDVACRLWKDMGDGKGAEVVFVLSNKGVTKKVVRGLETRGVPAFGPVWDS</sequence>
<dbReference type="PANTHER" id="PTHR33927">
    <property type="entry name" value="TRANSMEMBRANE PROTEIN"/>
    <property type="match status" value="1"/>
</dbReference>
<accession>A0A6A6SB84</accession>
<reference evidence="2" key="1">
    <citation type="journal article" date="2020" name="Stud. Mycol.">
        <title>101 Dothideomycetes genomes: a test case for predicting lifestyles and emergence of pathogens.</title>
        <authorList>
            <person name="Haridas S."/>
            <person name="Albert R."/>
            <person name="Binder M."/>
            <person name="Bloem J."/>
            <person name="Labutti K."/>
            <person name="Salamov A."/>
            <person name="Andreopoulos B."/>
            <person name="Baker S."/>
            <person name="Barry K."/>
            <person name="Bills G."/>
            <person name="Bluhm B."/>
            <person name="Cannon C."/>
            <person name="Castanera R."/>
            <person name="Culley D."/>
            <person name="Daum C."/>
            <person name="Ezra D."/>
            <person name="Gonzalez J."/>
            <person name="Henrissat B."/>
            <person name="Kuo A."/>
            <person name="Liang C."/>
            <person name="Lipzen A."/>
            <person name="Lutzoni F."/>
            <person name="Magnuson J."/>
            <person name="Mondo S."/>
            <person name="Nolan M."/>
            <person name="Ohm R."/>
            <person name="Pangilinan J."/>
            <person name="Park H.-J."/>
            <person name="Ramirez L."/>
            <person name="Alfaro M."/>
            <person name="Sun H."/>
            <person name="Tritt A."/>
            <person name="Yoshinaga Y."/>
            <person name="Zwiers L.-H."/>
            <person name="Turgeon B."/>
            <person name="Goodwin S."/>
            <person name="Spatafora J."/>
            <person name="Crous P."/>
            <person name="Grigoriev I."/>
        </authorList>
    </citation>
    <scope>NUCLEOTIDE SEQUENCE</scope>
    <source>
        <strain evidence="2">CBS 473.64</strain>
    </source>
</reference>
<feature type="transmembrane region" description="Helical" evidence="1">
    <location>
        <begin position="268"/>
        <end position="290"/>
    </location>
</feature>
<evidence type="ECO:0000256" key="1">
    <source>
        <dbReference type="SAM" id="Phobius"/>
    </source>
</evidence>
<feature type="transmembrane region" description="Helical" evidence="1">
    <location>
        <begin position="77"/>
        <end position="97"/>
    </location>
</feature>
<feature type="transmembrane region" description="Helical" evidence="1">
    <location>
        <begin position="229"/>
        <end position="248"/>
    </location>
</feature>
<keyword evidence="1" id="KW-0472">Membrane</keyword>
<dbReference type="PANTHER" id="PTHR33927:SF5">
    <property type="entry name" value="ENZYME, PUTATIVE (AFU_ORTHOLOGUE AFUA_8G01222)-RELATED"/>
    <property type="match status" value="1"/>
</dbReference>
<dbReference type="OrthoDB" id="3142841at2759"/>
<feature type="transmembrane region" description="Helical" evidence="1">
    <location>
        <begin position="195"/>
        <end position="217"/>
    </location>
</feature>
<organism evidence="2 3">
    <name type="scientific">Massarina eburnea CBS 473.64</name>
    <dbReference type="NCBI Taxonomy" id="1395130"/>
    <lineage>
        <taxon>Eukaryota</taxon>
        <taxon>Fungi</taxon>
        <taxon>Dikarya</taxon>
        <taxon>Ascomycota</taxon>
        <taxon>Pezizomycotina</taxon>
        <taxon>Dothideomycetes</taxon>
        <taxon>Pleosporomycetidae</taxon>
        <taxon>Pleosporales</taxon>
        <taxon>Massarineae</taxon>
        <taxon>Massarinaceae</taxon>
        <taxon>Massarina</taxon>
    </lineage>
</organism>
<protein>
    <recommendedName>
        <fullName evidence="4">Integral membrane protein TmpA</fullName>
    </recommendedName>
</protein>
<name>A0A6A6SB84_9PLEO</name>
<keyword evidence="3" id="KW-1185">Reference proteome</keyword>
<dbReference type="InterPro" id="IPR052979">
    <property type="entry name" value="Adenylate-forming_domain"/>
</dbReference>
<evidence type="ECO:0000313" key="2">
    <source>
        <dbReference type="EMBL" id="KAF2643678.1"/>
    </source>
</evidence>
<proteinExistence type="predicted"/>
<feature type="transmembrane region" description="Helical" evidence="1">
    <location>
        <begin position="158"/>
        <end position="183"/>
    </location>
</feature>
<keyword evidence="1" id="KW-1133">Transmembrane helix</keyword>
<evidence type="ECO:0008006" key="4">
    <source>
        <dbReference type="Google" id="ProtNLM"/>
    </source>
</evidence>
<dbReference type="Proteomes" id="UP000799753">
    <property type="component" value="Unassembled WGS sequence"/>
</dbReference>